<accession>A0A914XN95</accession>
<sequence>MVSIVFKVIILMIVFDVWARPGPISGDQTFDRDKNDGNAFENAVHQSSPNQLPILRKDPPFTRSCKTCGLKETSNEGECNKPQEQLNDEEKENADGQHERLNPNGLEKKERPDHSKVSTECKGKLRSFEELADSEPLLNLYGAENNADLALIRGAAEFENDFDDEAVKERMKNIYICENHEDELVFGWKSWKKPSHVSYKRIGGIAGVQSAKCAVPNAVLNMHGLNSPSVYAKPGRFLRKKQAEAFLRQTGTHLQVGIAMCKAHAEQIDRWQTVNASEKDGLEVTPNVDYAGTASLDQPIAGYSGLTLDWAMKWLPKKARETQKDFFGKKGISWHITHVLRRDPQDGKFKQRTLVHITDQDLQDADAVVAILKHVLEDLKLFGVKSIFLRSDNAGFKHSIKTLGTLQKISKETDVFISRYTFSESQAGKSSCDRMAAVVKRKLRDYIDQGKDVTTGFEFIKAMDSETQVNGMKFLFGQIENSGSGRKTKKPSIPKNYLSQ</sequence>
<feature type="region of interest" description="Disordered" evidence="1">
    <location>
        <begin position="72"/>
        <end position="116"/>
    </location>
</feature>
<dbReference type="PANTHER" id="PTHR33845:SF1">
    <property type="entry name" value="C2H2-TYPE DOMAIN-CONTAINING PROTEIN"/>
    <property type="match status" value="1"/>
</dbReference>
<evidence type="ECO:0000256" key="1">
    <source>
        <dbReference type="SAM" id="MobiDB-lite"/>
    </source>
</evidence>
<protein>
    <submittedName>
        <fullName evidence="4">Uncharacterized protein</fullName>
    </submittedName>
</protein>
<dbReference type="WBParaSite" id="PSAMB.scaffold913size38694.g9659.t1">
    <property type="protein sequence ID" value="PSAMB.scaffold913size38694.g9659.t1"/>
    <property type="gene ID" value="PSAMB.scaffold913size38694.g9659"/>
</dbReference>
<keyword evidence="2" id="KW-0732">Signal</keyword>
<evidence type="ECO:0000313" key="4">
    <source>
        <dbReference type="WBParaSite" id="PSAMB.scaffold913size38694.g9659.t1"/>
    </source>
</evidence>
<feature type="chain" id="PRO_5036698638" evidence="2">
    <location>
        <begin position="20"/>
        <end position="500"/>
    </location>
</feature>
<keyword evidence="3" id="KW-1185">Reference proteome</keyword>
<reference evidence="4" key="1">
    <citation type="submission" date="2022-11" db="UniProtKB">
        <authorList>
            <consortium name="WormBaseParasite"/>
        </authorList>
    </citation>
    <scope>IDENTIFICATION</scope>
</reference>
<feature type="compositionally biased region" description="Basic and acidic residues" evidence="1">
    <location>
        <begin position="93"/>
        <end position="116"/>
    </location>
</feature>
<dbReference type="PANTHER" id="PTHR33845">
    <property type="entry name" value="C2H2-TYPE DOMAIN-CONTAINING PROTEIN"/>
    <property type="match status" value="1"/>
</dbReference>
<evidence type="ECO:0000256" key="2">
    <source>
        <dbReference type="SAM" id="SignalP"/>
    </source>
</evidence>
<feature type="signal peptide" evidence="2">
    <location>
        <begin position="1"/>
        <end position="19"/>
    </location>
</feature>
<dbReference type="Proteomes" id="UP000887566">
    <property type="component" value="Unplaced"/>
</dbReference>
<organism evidence="3 4">
    <name type="scientific">Plectus sambesii</name>
    <dbReference type="NCBI Taxonomy" id="2011161"/>
    <lineage>
        <taxon>Eukaryota</taxon>
        <taxon>Metazoa</taxon>
        <taxon>Ecdysozoa</taxon>
        <taxon>Nematoda</taxon>
        <taxon>Chromadorea</taxon>
        <taxon>Plectida</taxon>
        <taxon>Plectina</taxon>
        <taxon>Plectoidea</taxon>
        <taxon>Plectidae</taxon>
        <taxon>Plectus</taxon>
    </lineage>
</organism>
<name>A0A914XN95_9BILA</name>
<dbReference type="AlphaFoldDB" id="A0A914XN95"/>
<evidence type="ECO:0000313" key="3">
    <source>
        <dbReference type="Proteomes" id="UP000887566"/>
    </source>
</evidence>
<proteinExistence type="predicted"/>